<dbReference type="Pfam" id="PF14579">
    <property type="entry name" value="HHH_6"/>
    <property type="match status" value="1"/>
</dbReference>
<evidence type="ECO:0000256" key="6">
    <source>
        <dbReference type="ARBA" id="ARBA00049244"/>
    </source>
</evidence>
<dbReference type="InterPro" id="IPR003141">
    <property type="entry name" value="Pol/His_phosphatase_N"/>
</dbReference>
<organism evidence="8 9">
    <name type="scientific">Gemelliphila asaccharolytica</name>
    <dbReference type="NCBI Taxonomy" id="502393"/>
    <lineage>
        <taxon>Bacteria</taxon>
        <taxon>Bacillati</taxon>
        <taxon>Bacillota</taxon>
        <taxon>Bacilli</taxon>
        <taxon>Bacillales</taxon>
        <taxon>Gemellaceae</taxon>
        <taxon>Gemelliphila</taxon>
    </lineage>
</organism>
<dbReference type="Proteomes" id="UP000070467">
    <property type="component" value="Unassembled WGS sequence"/>
</dbReference>
<evidence type="ECO:0000256" key="5">
    <source>
        <dbReference type="ARBA" id="ARBA00022932"/>
    </source>
</evidence>
<keyword evidence="5" id="KW-0239">DNA-directed DNA polymerase</keyword>
<dbReference type="PANTHER" id="PTHR32294">
    <property type="entry name" value="DNA POLYMERASE III SUBUNIT ALPHA"/>
    <property type="match status" value="1"/>
</dbReference>
<dbReference type="Pfam" id="PF02811">
    <property type="entry name" value="PHP"/>
    <property type="match status" value="1"/>
</dbReference>
<comment type="caution">
    <text evidence="8">The sequence shown here is derived from an EMBL/GenBank/DDBJ whole genome shotgun (WGS) entry which is preliminary data.</text>
</comment>
<dbReference type="InterPro" id="IPR040982">
    <property type="entry name" value="DNA_pol3_finger"/>
</dbReference>
<keyword evidence="9" id="KW-1185">Reference proteome</keyword>
<evidence type="ECO:0000256" key="3">
    <source>
        <dbReference type="ARBA" id="ARBA00022695"/>
    </source>
</evidence>
<dbReference type="CDD" id="cd04485">
    <property type="entry name" value="DnaE_OBF"/>
    <property type="match status" value="1"/>
</dbReference>
<dbReference type="Pfam" id="PF17657">
    <property type="entry name" value="DNA_pol3_finger"/>
    <property type="match status" value="1"/>
</dbReference>
<dbReference type="Gene3D" id="1.10.10.1600">
    <property type="entry name" value="Bacterial DNA polymerase III alpha subunit, thumb domain"/>
    <property type="match status" value="1"/>
</dbReference>
<gene>
    <name evidence="8" type="ORF">HMPREF1871_00501</name>
</gene>
<protein>
    <recommendedName>
        <fullName evidence="1">DNA-directed DNA polymerase</fullName>
        <ecNumber evidence="1">2.7.7.7</ecNumber>
    </recommendedName>
</protein>
<name>A0ABR5TMB4_9BACL</name>
<evidence type="ECO:0000256" key="2">
    <source>
        <dbReference type="ARBA" id="ARBA00022679"/>
    </source>
</evidence>
<dbReference type="InterPro" id="IPR029460">
    <property type="entry name" value="DNAPol_HHH"/>
</dbReference>
<accession>A0ABR5TMB4</accession>
<reference evidence="8 9" key="1">
    <citation type="submission" date="2016-01" db="EMBL/GenBank/DDBJ databases">
        <authorList>
            <person name="Mitreva M."/>
            <person name="Pepin K.H."/>
            <person name="Mihindukulasuriya K.A."/>
            <person name="Fulton R."/>
            <person name="Fronick C."/>
            <person name="O'Laughlin M."/>
            <person name="Miner T."/>
            <person name="Herter B."/>
            <person name="Rosa B.A."/>
            <person name="Cordes M."/>
            <person name="Tomlinson C."/>
            <person name="Wollam A."/>
            <person name="Palsikar V.B."/>
            <person name="Mardis E.R."/>
            <person name="Wilson R.K."/>
        </authorList>
    </citation>
    <scope>NUCLEOTIDE SEQUENCE [LARGE SCALE GENOMIC DNA]</scope>
    <source>
        <strain evidence="8 9">KA00071</strain>
    </source>
</reference>
<keyword evidence="2" id="KW-0808">Transferase</keyword>
<dbReference type="Gene3D" id="1.10.150.870">
    <property type="match status" value="1"/>
</dbReference>
<evidence type="ECO:0000313" key="8">
    <source>
        <dbReference type="EMBL" id="KXB58423.1"/>
    </source>
</evidence>
<dbReference type="SMART" id="SM00481">
    <property type="entry name" value="POLIIIAc"/>
    <property type="match status" value="1"/>
</dbReference>
<dbReference type="InterPro" id="IPR004013">
    <property type="entry name" value="PHP_dom"/>
</dbReference>
<proteinExistence type="predicted"/>
<dbReference type="Gene3D" id="3.20.20.140">
    <property type="entry name" value="Metal-dependent hydrolases"/>
    <property type="match status" value="1"/>
</dbReference>
<evidence type="ECO:0000256" key="1">
    <source>
        <dbReference type="ARBA" id="ARBA00012417"/>
    </source>
</evidence>
<evidence type="ECO:0000313" key="9">
    <source>
        <dbReference type="Proteomes" id="UP000070467"/>
    </source>
</evidence>
<dbReference type="RefSeq" id="WP_066129643.1">
    <property type="nucleotide sequence ID" value="NZ_KQ959865.1"/>
</dbReference>
<comment type="catalytic activity">
    <reaction evidence="6">
        <text>DNA(n) + a 2'-deoxyribonucleoside 5'-triphosphate = DNA(n+1) + diphosphate</text>
        <dbReference type="Rhea" id="RHEA:22508"/>
        <dbReference type="Rhea" id="RHEA-COMP:17339"/>
        <dbReference type="Rhea" id="RHEA-COMP:17340"/>
        <dbReference type="ChEBI" id="CHEBI:33019"/>
        <dbReference type="ChEBI" id="CHEBI:61560"/>
        <dbReference type="ChEBI" id="CHEBI:173112"/>
        <dbReference type="EC" id="2.7.7.7"/>
    </reaction>
</comment>
<evidence type="ECO:0000256" key="4">
    <source>
        <dbReference type="ARBA" id="ARBA00022705"/>
    </source>
</evidence>
<dbReference type="NCBIfam" id="TIGR00594">
    <property type="entry name" value="polc"/>
    <property type="match status" value="1"/>
</dbReference>
<dbReference type="InterPro" id="IPR004805">
    <property type="entry name" value="DnaE2/DnaE/PolC"/>
</dbReference>
<dbReference type="PANTHER" id="PTHR32294:SF0">
    <property type="entry name" value="DNA POLYMERASE III SUBUNIT ALPHA"/>
    <property type="match status" value="1"/>
</dbReference>
<keyword evidence="3" id="KW-0548">Nucleotidyltransferase</keyword>
<dbReference type="EMBL" id="LSDB01000012">
    <property type="protein sequence ID" value="KXB58423.1"/>
    <property type="molecule type" value="Genomic_DNA"/>
</dbReference>
<dbReference type="EC" id="2.7.7.7" evidence="1"/>
<dbReference type="InterPro" id="IPR011708">
    <property type="entry name" value="DNA_pol3_alpha_NTPase_dom"/>
</dbReference>
<feature type="domain" description="Polymerase/histidinol phosphatase N-terminal" evidence="7">
    <location>
        <begin position="4"/>
        <end position="70"/>
    </location>
</feature>
<dbReference type="InterPro" id="IPR041931">
    <property type="entry name" value="DNA_pol3_alpha_thumb_dom"/>
</dbReference>
<dbReference type="Pfam" id="PF07733">
    <property type="entry name" value="DNA_pol3_alpha"/>
    <property type="match status" value="1"/>
</dbReference>
<keyword evidence="4" id="KW-0235">DNA replication</keyword>
<sequence length="1096" mass="129921">MNYYNLAVHSCYDLLNSTIKLEELFKKLKEDEQEAVCISDPNMYAVIKAERIAKKYNISLVYSLELKMLCNLDFITLTLVCKSEKMFKKLLKISTSIRTLENEYSLEELESILAEEKKEVIIIVKDEIKNKDTAKYIIKILKNLDYYFNYNENYNSNFYNLIEKIVYTKEAYYLDYDQYMPLEVLRAIKENKKLNIKNLTEKKGYEFVHTKQDIKNILDNIINPIKKELIIKAIKNQEEIIKKANFELEFNGYHLPKYKYNEEEKNFWDKTSIEYLRYLVEKGAREKLKNKNFSLYKKRYEYELKIIEEMGFSDYFLIVRDFIKYAKDNEVIIGAGRGSSAGSLVCFLLDITEADPIEFNLLFERFLNKDRVTMPDIDIDIQDTRRDELIKYVEQKYGKEKVSQIVTFNTFKSKSAARESARILNLGDEKLKLISKLITSKNTLLQCYEENINLRQFVNENNEHKLWFSIAKNIEDLPKNTSVHAAGVIIADDKDLVEYLPLEKGNLTTSYITQWTMEDAEYVGLLKIDFLGIRYLTMIGNIVKSIKKTDKNFDIKNINYNDENVYKLFQKGDTEGIFQFENNGIKDKLRLLKPTEFNDIVAMTSLYRPGPMMYIDNYIRRKQGKEKVIYPHEKLEKILKETYGVIVYQEQIMLIAVNFANMTLNEADNLRRAVSKKKKEDLEKYAEIFVEKTEKEGYPKQLAEKIYKMIVNFANYGFNKSHAVVYCMLAYKLAYLKYYYIKYFMTALLNNVIGNEIKINEYKQELKIKGINLLNPDVNKSEIYFSDYKKDILFSLLSIKNLGYISSKEIVKERKNYGKYRSIDDFLFRMDKKVDYKAAVSLVKSGAMDCFKYNRRTLMQKVIDYYEDTRKTIDRVRESVMEEFTISVRELDDYTINEKIKMEKESTGTYFLKHPVEIKKEKYYYLPLRYIEGNEIDAYVEIISVKEITTKKGSKMAFLVVNDGKNDIDVTIFPATYQYAKVMLKMDNFFVLSLKKDIKGEKNKYILEKITTFENYYNYCINNINEIYVLVDNENKEFIKKYINTKGKTKLISLFKNNRKKLTSIVKEKDFLENYIKKYPKKFIKINYKKIIKYNI</sequence>
<evidence type="ECO:0000259" key="7">
    <source>
        <dbReference type="SMART" id="SM00481"/>
    </source>
</evidence>